<evidence type="ECO:0000256" key="2">
    <source>
        <dbReference type="ARBA" id="ARBA00022723"/>
    </source>
</evidence>
<dbReference type="PIRSF" id="PIRSF004846">
    <property type="entry name" value="ModA"/>
    <property type="match status" value="1"/>
</dbReference>
<dbReference type="PANTHER" id="PTHR30632">
    <property type="entry name" value="MOLYBDATE-BINDING PERIPLASMIC PROTEIN"/>
    <property type="match status" value="1"/>
</dbReference>
<dbReference type="GO" id="GO:0030973">
    <property type="term" value="F:molybdate ion binding"/>
    <property type="evidence" value="ECO:0007669"/>
    <property type="project" value="TreeGrafter"/>
</dbReference>
<reference evidence="6" key="2">
    <citation type="submission" date="2021-09" db="EMBL/GenBank/DDBJ databases">
        <authorList>
            <person name="Gilroy R."/>
        </authorList>
    </citation>
    <scope>NUCLEOTIDE SEQUENCE</scope>
    <source>
        <strain evidence="6">ChiGjej5B5-7349</strain>
    </source>
</reference>
<dbReference type="InterPro" id="IPR050682">
    <property type="entry name" value="ModA/WtpA"/>
</dbReference>
<dbReference type="Pfam" id="PF13531">
    <property type="entry name" value="SBP_bac_11"/>
    <property type="match status" value="1"/>
</dbReference>
<evidence type="ECO:0000256" key="3">
    <source>
        <dbReference type="ARBA" id="ARBA00022729"/>
    </source>
</evidence>
<reference evidence="6" key="1">
    <citation type="journal article" date="2021" name="PeerJ">
        <title>Extensive microbial diversity within the chicken gut microbiome revealed by metagenomics and culture.</title>
        <authorList>
            <person name="Gilroy R."/>
            <person name="Ravi A."/>
            <person name="Getino M."/>
            <person name="Pursley I."/>
            <person name="Horton D.L."/>
            <person name="Alikhan N.F."/>
            <person name="Baker D."/>
            <person name="Gharbi K."/>
            <person name="Hall N."/>
            <person name="Watson M."/>
            <person name="Adriaenssens E.M."/>
            <person name="Foster-Nyarko E."/>
            <person name="Jarju S."/>
            <person name="Secka A."/>
            <person name="Antonio M."/>
            <person name="Oren A."/>
            <person name="Chaudhuri R.R."/>
            <person name="La Ragione R."/>
            <person name="Hildebrand F."/>
            <person name="Pallen M.J."/>
        </authorList>
    </citation>
    <scope>NUCLEOTIDE SEQUENCE</scope>
    <source>
        <strain evidence="6">ChiGjej5B5-7349</strain>
    </source>
</reference>
<evidence type="ECO:0000256" key="4">
    <source>
        <dbReference type="PIRSR" id="PIRSR004846-1"/>
    </source>
</evidence>
<feature type="binding site" evidence="4">
    <location>
        <position position="207"/>
    </location>
    <ligand>
        <name>molybdate</name>
        <dbReference type="ChEBI" id="CHEBI:36264"/>
    </ligand>
</feature>
<sequence>MQRRVPNRLTRNASAGRPSAKRTPARRTSLAALTGAGILALTVAGCGGTGSSDGSAASDASGGGESTTLTVFAAASLTDTYEKLADLFAQQHDGVDVQLSFAGSSDLVTQIQEGAPADVIATADQRTMETLVGANALAADPQVFVSNTLVIAVPTGNPEGIEALASLQDAELDVVVCAPQVPCGAATEAVEEAGGVTLTPISEEPAVTDVLGKVANGQADAGLVYRTDAAGSPNVDAIEFDESADAVNLYPIAPVRDTPHADLAQEFVDFILSDDARPVFDDAGFAAP</sequence>
<evidence type="ECO:0000313" key="6">
    <source>
        <dbReference type="EMBL" id="HJG79101.1"/>
    </source>
</evidence>
<dbReference type="SUPFAM" id="SSF53850">
    <property type="entry name" value="Periplasmic binding protein-like II"/>
    <property type="match status" value="1"/>
</dbReference>
<evidence type="ECO:0000256" key="1">
    <source>
        <dbReference type="ARBA" id="ARBA00009175"/>
    </source>
</evidence>
<keyword evidence="2 4" id="KW-0479">Metal-binding</keyword>
<accession>A0A921MCR4</accession>
<dbReference type="EMBL" id="DYUK01000034">
    <property type="protein sequence ID" value="HJG79101.1"/>
    <property type="molecule type" value="Genomic_DNA"/>
</dbReference>
<gene>
    <name evidence="6" type="primary">modA</name>
    <name evidence="6" type="ORF">K8V08_01675</name>
</gene>
<protein>
    <submittedName>
        <fullName evidence="6">Molybdate ABC transporter substrate-binding protein</fullName>
    </submittedName>
</protein>
<dbReference type="AlphaFoldDB" id="A0A921MCR4"/>
<comment type="caution">
    <text evidence="6">The sequence shown here is derived from an EMBL/GenBank/DDBJ whole genome shotgun (WGS) entry which is preliminary data.</text>
</comment>
<organism evidence="6 7">
    <name type="scientific">Brevibacterium senegalense</name>
    <dbReference type="NCBI Taxonomy" id="1033736"/>
    <lineage>
        <taxon>Bacteria</taxon>
        <taxon>Bacillati</taxon>
        <taxon>Actinomycetota</taxon>
        <taxon>Actinomycetes</taxon>
        <taxon>Micrococcales</taxon>
        <taxon>Brevibacteriaceae</taxon>
        <taxon>Brevibacterium</taxon>
    </lineage>
</organism>
<keyword evidence="4" id="KW-0500">Molybdenum</keyword>
<feature type="binding site" evidence="4">
    <location>
        <position position="225"/>
    </location>
    <ligand>
        <name>molybdate</name>
        <dbReference type="ChEBI" id="CHEBI:36264"/>
    </ligand>
</feature>
<dbReference type="Gene3D" id="3.40.190.10">
    <property type="entry name" value="Periplasmic binding protein-like II"/>
    <property type="match status" value="2"/>
</dbReference>
<dbReference type="GO" id="GO:0046872">
    <property type="term" value="F:metal ion binding"/>
    <property type="evidence" value="ECO:0007669"/>
    <property type="project" value="UniProtKB-KW"/>
</dbReference>
<name>A0A921MCR4_9MICO</name>
<feature type="binding site" evidence="4">
    <location>
        <position position="76"/>
    </location>
    <ligand>
        <name>molybdate</name>
        <dbReference type="ChEBI" id="CHEBI:36264"/>
    </ligand>
</feature>
<dbReference type="InterPro" id="IPR005950">
    <property type="entry name" value="ModA"/>
</dbReference>
<proteinExistence type="inferred from homology"/>
<evidence type="ECO:0000256" key="5">
    <source>
        <dbReference type="SAM" id="MobiDB-lite"/>
    </source>
</evidence>
<feature type="binding site" evidence="4">
    <location>
        <position position="104"/>
    </location>
    <ligand>
        <name>molybdate</name>
        <dbReference type="ChEBI" id="CHEBI:36264"/>
    </ligand>
</feature>
<dbReference type="GO" id="GO:0015689">
    <property type="term" value="P:molybdate ion transport"/>
    <property type="evidence" value="ECO:0007669"/>
    <property type="project" value="InterPro"/>
</dbReference>
<keyword evidence="3" id="KW-0732">Signal</keyword>
<dbReference type="NCBIfam" id="TIGR01256">
    <property type="entry name" value="modA"/>
    <property type="match status" value="1"/>
</dbReference>
<dbReference type="Proteomes" id="UP000784435">
    <property type="component" value="Unassembled WGS sequence"/>
</dbReference>
<feature type="region of interest" description="Disordered" evidence="5">
    <location>
        <begin position="1"/>
        <end position="27"/>
    </location>
</feature>
<evidence type="ECO:0000313" key="7">
    <source>
        <dbReference type="Proteomes" id="UP000784435"/>
    </source>
</evidence>
<dbReference type="PANTHER" id="PTHR30632:SF0">
    <property type="entry name" value="SULFATE-BINDING PROTEIN"/>
    <property type="match status" value="1"/>
</dbReference>
<comment type="similarity">
    <text evidence="1">Belongs to the bacterial solute-binding protein ModA family.</text>
</comment>